<accession>A0A1H6BHY2</accession>
<evidence type="ECO:0000313" key="3">
    <source>
        <dbReference type="Proteomes" id="UP000236728"/>
    </source>
</evidence>
<reference evidence="2 3" key="1">
    <citation type="submission" date="2016-10" db="EMBL/GenBank/DDBJ databases">
        <authorList>
            <person name="de Groot N.N."/>
        </authorList>
    </citation>
    <scope>NUCLEOTIDE SEQUENCE [LARGE SCALE GENOMIC DNA]</scope>
    <source>
        <strain evidence="2 3">DSM 22489</strain>
    </source>
</reference>
<dbReference type="InterPro" id="IPR014914">
    <property type="entry name" value="RES_dom"/>
</dbReference>
<evidence type="ECO:0000259" key="1">
    <source>
        <dbReference type="SMART" id="SM00953"/>
    </source>
</evidence>
<evidence type="ECO:0000313" key="2">
    <source>
        <dbReference type="EMBL" id="SEG59826.1"/>
    </source>
</evidence>
<gene>
    <name evidence="2" type="ORF">SAMN05421819_3689</name>
</gene>
<protein>
    <submittedName>
        <fullName evidence="2">RES domain-containing protein</fullName>
    </submittedName>
</protein>
<dbReference type="Pfam" id="PF08808">
    <property type="entry name" value="RES"/>
    <property type="match status" value="1"/>
</dbReference>
<sequence>MRFWRIVQAKHAAHAFSGEGARLFGGRWNSRGMAMAYASEHLSLAALEMFVHLVDRSAPDDLVAVQAEFPVSAKEGARMQGAIRQAVPLSWREEVEATRLLGDAFLAAGESAVMLVPSAVVAVEWNVLLNPEHAEFGKLKVLGAEPFRFDPRMFQR</sequence>
<dbReference type="EMBL" id="FNVA01000007">
    <property type="protein sequence ID" value="SEG59826.1"/>
    <property type="molecule type" value="Genomic_DNA"/>
</dbReference>
<dbReference type="OrthoDB" id="9789501at2"/>
<dbReference type="AlphaFoldDB" id="A0A1H6BHY2"/>
<organism evidence="2 3">
    <name type="scientific">Bryocella elongata</name>
    <dbReference type="NCBI Taxonomy" id="863522"/>
    <lineage>
        <taxon>Bacteria</taxon>
        <taxon>Pseudomonadati</taxon>
        <taxon>Acidobacteriota</taxon>
        <taxon>Terriglobia</taxon>
        <taxon>Terriglobales</taxon>
        <taxon>Acidobacteriaceae</taxon>
        <taxon>Bryocella</taxon>
    </lineage>
</organism>
<proteinExistence type="predicted"/>
<keyword evidence="3" id="KW-1185">Reference proteome</keyword>
<dbReference type="SMART" id="SM00953">
    <property type="entry name" value="RES"/>
    <property type="match status" value="1"/>
</dbReference>
<name>A0A1H6BHY2_9BACT</name>
<dbReference type="RefSeq" id="WP_103934561.1">
    <property type="nucleotide sequence ID" value="NZ_FNVA01000007.1"/>
</dbReference>
<feature type="domain" description="RES" evidence="1">
    <location>
        <begin position="15"/>
        <end position="143"/>
    </location>
</feature>
<dbReference type="Proteomes" id="UP000236728">
    <property type="component" value="Unassembled WGS sequence"/>
</dbReference>